<proteinExistence type="inferred from homology"/>
<dbReference type="PANTHER" id="PTHR43802:SF1">
    <property type="entry name" value="IP11341P-RELATED"/>
    <property type="match status" value="1"/>
</dbReference>
<comment type="caution">
    <text evidence="3">The sequence shown here is derived from an EMBL/GenBank/DDBJ whole genome shotgun (WGS) entry which is preliminary data.</text>
</comment>
<sequence length="258" mass="27883">MAESILFSIEEGVGKITLNRPDKLNSFNREMALQLQAVLKECEAPEIRSVFLTGAGKAFSAGQDLAEVVDPEGPGMARILSEHYNPIVMGIRDLKKPVVAAVNGVAAGAGANIALGCDIVVAAKSASFIQAFSKIGLIPDSGGTFYLPRLIGHQKASALMLLGEKVSAEEAERLGMIYQFYEDDQFMEQAFSIAAKLATMPTVGLAYTKKALQWSFTHALIEQLANEDKLQQRAANTEDFKEGVQAFLEKRAPVFKGK</sequence>
<dbReference type="RefSeq" id="WP_234866726.1">
    <property type="nucleotide sequence ID" value="NZ_JAKEVY010000003.1"/>
</dbReference>
<dbReference type="GO" id="GO:0016853">
    <property type="term" value="F:isomerase activity"/>
    <property type="evidence" value="ECO:0007669"/>
    <property type="project" value="UniProtKB-KW"/>
</dbReference>
<dbReference type="Proteomes" id="UP001200145">
    <property type="component" value="Unassembled WGS sequence"/>
</dbReference>
<dbReference type="PANTHER" id="PTHR43802">
    <property type="entry name" value="ENOYL-COA HYDRATASE"/>
    <property type="match status" value="1"/>
</dbReference>
<dbReference type="InterPro" id="IPR001753">
    <property type="entry name" value="Enoyl-CoA_hydra/iso"/>
</dbReference>
<evidence type="ECO:0000256" key="2">
    <source>
        <dbReference type="RuleBase" id="RU003707"/>
    </source>
</evidence>
<protein>
    <submittedName>
        <fullName evidence="3">2-(1,2-epoxy-1,2-dihydrophenyl)acetyl-CoA isomerase PaaG</fullName>
        <ecNumber evidence="3">5.3.3.18</ecNumber>
    </submittedName>
</protein>
<accession>A0ABS9BKY2</accession>
<keyword evidence="4" id="KW-1185">Reference proteome</keyword>
<dbReference type="Pfam" id="PF00378">
    <property type="entry name" value="ECH_1"/>
    <property type="match status" value="1"/>
</dbReference>
<dbReference type="EC" id="5.3.3.18" evidence="3"/>
<dbReference type="InterPro" id="IPR018376">
    <property type="entry name" value="Enoyl-CoA_hyd/isom_CS"/>
</dbReference>
<comment type="similarity">
    <text evidence="1 2">Belongs to the enoyl-CoA hydratase/isomerase family.</text>
</comment>
<dbReference type="PROSITE" id="PS00166">
    <property type="entry name" value="ENOYL_COA_HYDRATASE"/>
    <property type="match status" value="1"/>
</dbReference>
<dbReference type="CDD" id="cd06558">
    <property type="entry name" value="crotonase-like"/>
    <property type="match status" value="1"/>
</dbReference>
<evidence type="ECO:0000313" key="4">
    <source>
        <dbReference type="Proteomes" id="UP001200145"/>
    </source>
</evidence>
<dbReference type="InterPro" id="IPR014748">
    <property type="entry name" value="Enoyl-CoA_hydra_C"/>
</dbReference>
<dbReference type="Gene3D" id="3.90.226.10">
    <property type="entry name" value="2-enoyl-CoA Hydratase, Chain A, domain 1"/>
    <property type="match status" value="1"/>
</dbReference>
<name>A0ABS9BKY2_9BACT</name>
<dbReference type="Gene3D" id="1.10.12.10">
    <property type="entry name" value="Lyase 2-enoyl-coa Hydratase, Chain A, domain 2"/>
    <property type="match status" value="1"/>
</dbReference>
<reference evidence="3 4" key="1">
    <citation type="submission" date="2022-01" db="EMBL/GenBank/DDBJ databases">
        <title>Flavihumibacter sp. nov., isolated from sediment of a river.</title>
        <authorList>
            <person name="Liu H."/>
        </authorList>
    </citation>
    <scope>NUCLEOTIDE SEQUENCE [LARGE SCALE GENOMIC DNA]</scope>
    <source>
        <strain evidence="3 4">RY-1</strain>
    </source>
</reference>
<dbReference type="SUPFAM" id="SSF52096">
    <property type="entry name" value="ClpP/crotonase"/>
    <property type="match status" value="1"/>
</dbReference>
<gene>
    <name evidence="3" type="primary">paaG</name>
    <name evidence="3" type="ORF">L0U88_14150</name>
</gene>
<dbReference type="EMBL" id="JAKEVY010000003">
    <property type="protein sequence ID" value="MCF1715777.1"/>
    <property type="molecule type" value="Genomic_DNA"/>
</dbReference>
<organism evidence="3 4">
    <name type="scientific">Flavihumibacter fluminis</name>
    <dbReference type="NCBI Taxonomy" id="2909236"/>
    <lineage>
        <taxon>Bacteria</taxon>
        <taxon>Pseudomonadati</taxon>
        <taxon>Bacteroidota</taxon>
        <taxon>Chitinophagia</taxon>
        <taxon>Chitinophagales</taxon>
        <taxon>Chitinophagaceae</taxon>
        <taxon>Flavihumibacter</taxon>
    </lineage>
</organism>
<keyword evidence="3" id="KW-0413">Isomerase</keyword>
<dbReference type="InterPro" id="IPR029045">
    <property type="entry name" value="ClpP/crotonase-like_dom_sf"/>
</dbReference>
<evidence type="ECO:0000313" key="3">
    <source>
        <dbReference type="EMBL" id="MCF1715777.1"/>
    </source>
</evidence>
<evidence type="ECO:0000256" key="1">
    <source>
        <dbReference type="ARBA" id="ARBA00005254"/>
    </source>
</evidence>